<reference evidence="5 6" key="1">
    <citation type="submission" date="2016-10" db="EMBL/GenBank/DDBJ databases">
        <authorList>
            <person name="de Groot N.N."/>
        </authorList>
    </citation>
    <scope>NUCLEOTIDE SEQUENCE [LARGE SCALE GENOMIC DNA]</scope>
    <source>
        <strain evidence="5 6">IBRC-M 10445</strain>
    </source>
</reference>
<evidence type="ECO:0000259" key="4">
    <source>
        <dbReference type="Pfam" id="PF00155"/>
    </source>
</evidence>
<dbReference type="Pfam" id="PF00155">
    <property type="entry name" value="Aminotran_1_2"/>
    <property type="match status" value="1"/>
</dbReference>
<keyword evidence="3 5" id="KW-0808">Transferase</keyword>
<feature type="domain" description="Aminotransferase class I/classII large" evidence="4">
    <location>
        <begin position="32"/>
        <end position="391"/>
    </location>
</feature>
<proteinExistence type="predicted"/>
<dbReference type="GO" id="GO:0030170">
    <property type="term" value="F:pyridoxal phosphate binding"/>
    <property type="evidence" value="ECO:0007669"/>
    <property type="project" value="InterPro"/>
</dbReference>
<organism evidence="5 6">
    <name type="scientific">Marinobacter persicus</name>
    <dbReference type="NCBI Taxonomy" id="930118"/>
    <lineage>
        <taxon>Bacteria</taxon>
        <taxon>Pseudomonadati</taxon>
        <taxon>Pseudomonadota</taxon>
        <taxon>Gammaproteobacteria</taxon>
        <taxon>Pseudomonadales</taxon>
        <taxon>Marinobacteraceae</taxon>
        <taxon>Marinobacter</taxon>
    </lineage>
</organism>
<dbReference type="EMBL" id="FOSC01000001">
    <property type="protein sequence ID" value="SFJ17381.1"/>
    <property type="molecule type" value="Genomic_DNA"/>
</dbReference>
<dbReference type="RefSeq" id="WP_091700309.1">
    <property type="nucleotide sequence ID" value="NZ_BMYN01000010.1"/>
</dbReference>
<dbReference type="InterPro" id="IPR019878">
    <property type="entry name" value="DapC_beta/gammaproteobac"/>
</dbReference>
<dbReference type="AlphaFoldDB" id="A0A1I3P7K2"/>
<dbReference type="NCBIfam" id="TIGR03538">
    <property type="entry name" value="DapC_gpp"/>
    <property type="match status" value="1"/>
</dbReference>
<dbReference type="InterPro" id="IPR015422">
    <property type="entry name" value="PyrdxlP-dep_Trfase_small"/>
</dbReference>
<evidence type="ECO:0000256" key="1">
    <source>
        <dbReference type="ARBA" id="ARBA00001933"/>
    </source>
</evidence>
<keyword evidence="2 5" id="KW-0032">Aminotransferase</keyword>
<dbReference type="Proteomes" id="UP000199445">
    <property type="component" value="Unassembled WGS sequence"/>
</dbReference>
<dbReference type="SUPFAM" id="SSF53383">
    <property type="entry name" value="PLP-dependent transferases"/>
    <property type="match status" value="1"/>
</dbReference>
<dbReference type="OrthoDB" id="9813612at2"/>
<dbReference type="Gene3D" id="3.90.1150.10">
    <property type="entry name" value="Aspartate Aminotransferase, domain 1"/>
    <property type="match status" value="1"/>
</dbReference>
<dbReference type="InterPro" id="IPR015424">
    <property type="entry name" value="PyrdxlP-dep_Trfase"/>
</dbReference>
<sequence>MNPNLDRLHPYPFEKLAKLKAGISVPDHLAPISLGIGEPKHPSPGFVKQVIADNLDKLANYPTTKGTDELRCAIAGWATRRFDLAEGTLDPARHVVPVNGTREGIFSLVQSLIDSSQPATVVSPNPFYQIYEGAAFLAGANPVYLPCDASNGFIPDFDAVPDNVWADCQLLFLCSPGNPSGAVMPRETLARVIELADKHDFVIASDECYSELYPDEANPPEGLLQTCAAIGRHDFKRCIVFHSLSKRSNLPGLRSGFVAGDADVLAGYLKYRTYHGCAMPVQNQLASIAAWNDEDHVRENRAAYREKFEAVVPILREVMNVDYPDAGFYLWPETPMSDETFARELSARQNVHVLPGRYLSRTVDGHNPGENRVRMALVAPLEECVEAARRIVEFVKDFES</sequence>
<dbReference type="Gene3D" id="3.40.640.10">
    <property type="entry name" value="Type I PLP-dependent aspartate aminotransferase-like (Major domain)"/>
    <property type="match status" value="1"/>
</dbReference>
<evidence type="ECO:0000313" key="5">
    <source>
        <dbReference type="EMBL" id="SFJ17381.1"/>
    </source>
</evidence>
<dbReference type="InterPro" id="IPR050881">
    <property type="entry name" value="LL-DAP_aminotransferase"/>
</dbReference>
<evidence type="ECO:0000256" key="3">
    <source>
        <dbReference type="ARBA" id="ARBA00022679"/>
    </source>
</evidence>
<evidence type="ECO:0000313" key="6">
    <source>
        <dbReference type="Proteomes" id="UP000199445"/>
    </source>
</evidence>
<accession>A0A1I3P7K2</accession>
<dbReference type="CDD" id="cd00609">
    <property type="entry name" value="AAT_like"/>
    <property type="match status" value="1"/>
</dbReference>
<protein>
    <submittedName>
        <fullName evidence="5">Succinyldiaminopimelate aminotransferase apoenzyme</fullName>
    </submittedName>
</protein>
<dbReference type="InterPro" id="IPR004839">
    <property type="entry name" value="Aminotransferase_I/II_large"/>
</dbReference>
<gene>
    <name evidence="5" type="ORF">SAMN05216429_101104</name>
</gene>
<dbReference type="InterPro" id="IPR015421">
    <property type="entry name" value="PyrdxlP-dep_Trfase_major"/>
</dbReference>
<name>A0A1I3P7K2_9GAMM</name>
<dbReference type="PANTHER" id="PTHR42832">
    <property type="entry name" value="AMINO ACID AMINOTRANSFERASE"/>
    <property type="match status" value="1"/>
</dbReference>
<dbReference type="GO" id="GO:0009089">
    <property type="term" value="P:lysine biosynthetic process via diaminopimelate"/>
    <property type="evidence" value="ECO:0007669"/>
    <property type="project" value="InterPro"/>
</dbReference>
<dbReference type="GO" id="GO:0009016">
    <property type="term" value="F:succinyldiaminopimelate transaminase activity"/>
    <property type="evidence" value="ECO:0007669"/>
    <property type="project" value="InterPro"/>
</dbReference>
<comment type="cofactor">
    <cofactor evidence="1">
        <name>pyridoxal 5'-phosphate</name>
        <dbReference type="ChEBI" id="CHEBI:597326"/>
    </cofactor>
</comment>
<keyword evidence="6" id="KW-1185">Reference proteome</keyword>
<dbReference type="PANTHER" id="PTHR42832:SF3">
    <property type="entry name" value="L-GLUTAMINE--4-(METHYLSULFANYL)-2-OXOBUTANOATE AMINOTRANSFERASE"/>
    <property type="match status" value="1"/>
</dbReference>
<evidence type="ECO:0000256" key="2">
    <source>
        <dbReference type="ARBA" id="ARBA00022576"/>
    </source>
</evidence>